<keyword evidence="2" id="KW-0539">Nucleus</keyword>
<dbReference type="EMBL" id="ML975321">
    <property type="protein sequence ID" value="KAF1833282.1"/>
    <property type="molecule type" value="Genomic_DNA"/>
</dbReference>
<dbReference type="CDD" id="cd14688">
    <property type="entry name" value="bZIP_YAP"/>
    <property type="match status" value="1"/>
</dbReference>
<protein>
    <recommendedName>
        <fullName evidence="4">BZIP domain-containing protein</fullName>
    </recommendedName>
</protein>
<sequence>MAPTYPPSGATNEYPSPTASRRPSECFSEMSMSSSRRGSLAGFASDMEATGQWQSIGSESKSPLAQFGFFKSLAEKKTTRALDGQPAKRRGPKPDSKPALTRRQELNRQAQRTHRERKELYIKALEQEVIRLKDTFAATSRERDAFAEENRRLRELLMAHGISFDLSSPPSNGMGQMGSSGYGSSSGSVSGYGPGSASTGYTSPPTRGSISHDGMGQAPLTLQQQAQQPGHHAQNGLDYDQIGIDFVLTLERPCMDHMQFLMVRAHDADEHISGHALMATAPPDAHITNCPEEKYPHQMPDIKMPDLMKLLDLSNRLPLEGEITPIMAWAKILQHENVRDLVKEDFEHMKGELLAKVRCYGFGAVLEEFEVSDALMTALAGKFSHGPTPVA</sequence>
<dbReference type="Gene3D" id="1.20.5.170">
    <property type="match status" value="1"/>
</dbReference>
<feature type="domain" description="BZIP" evidence="4">
    <location>
        <begin position="94"/>
        <end position="159"/>
    </location>
</feature>
<dbReference type="GO" id="GO:0001228">
    <property type="term" value="F:DNA-binding transcription activator activity, RNA polymerase II-specific"/>
    <property type="evidence" value="ECO:0007669"/>
    <property type="project" value="TreeGrafter"/>
</dbReference>
<evidence type="ECO:0000256" key="3">
    <source>
        <dbReference type="SAM" id="MobiDB-lite"/>
    </source>
</evidence>
<comment type="subcellular location">
    <subcellularLocation>
        <location evidence="1">Nucleus</location>
    </subcellularLocation>
</comment>
<evidence type="ECO:0000256" key="2">
    <source>
        <dbReference type="ARBA" id="ARBA00023242"/>
    </source>
</evidence>
<keyword evidence="6" id="KW-1185">Reference proteome</keyword>
<dbReference type="PANTHER" id="PTHR40621:SF6">
    <property type="entry name" value="AP-1-LIKE TRANSCRIPTION FACTOR YAP1-RELATED"/>
    <property type="match status" value="1"/>
</dbReference>
<dbReference type="PANTHER" id="PTHR40621">
    <property type="entry name" value="TRANSCRIPTION FACTOR KAPC-RELATED"/>
    <property type="match status" value="1"/>
</dbReference>
<feature type="region of interest" description="Disordered" evidence="3">
    <location>
        <begin position="167"/>
        <end position="216"/>
    </location>
</feature>
<dbReference type="AlphaFoldDB" id="A0A6A5KDY0"/>
<feature type="compositionally biased region" description="Polar residues" evidence="3">
    <location>
        <begin position="9"/>
        <end position="21"/>
    </location>
</feature>
<gene>
    <name evidence="5" type="ORF">BDW02DRAFT_500939</name>
</gene>
<dbReference type="GO" id="GO:0090575">
    <property type="term" value="C:RNA polymerase II transcription regulator complex"/>
    <property type="evidence" value="ECO:0007669"/>
    <property type="project" value="TreeGrafter"/>
</dbReference>
<dbReference type="InterPro" id="IPR046347">
    <property type="entry name" value="bZIP_sf"/>
</dbReference>
<dbReference type="Proteomes" id="UP000800040">
    <property type="component" value="Unassembled WGS sequence"/>
</dbReference>
<evidence type="ECO:0000256" key="1">
    <source>
        <dbReference type="ARBA" id="ARBA00004123"/>
    </source>
</evidence>
<name>A0A6A5KDY0_9PLEO</name>
<dbReference type="GO" id="GO:0000976">
    <property type="term" value="F:transcription cis-regulatory region binding"/>
    <property type="evidence" value="ECO:0007669"/>
    <property type="project" value="InterPro"/>
</dbReference>
<dbReference type="OrthoDB" id="2590011at2759"/>
<accession>A0A6A5KDY0</accession>
<reference evidence="5" key="1">
    <citation type="submission" date="2020-01" db="EMBL/GenBank/DDBJ databases">
        <authorList>
            <consortium name="DOE Joint Genome Institute"/>
            <person name="Haridas S."/>
            <person name="Albert R."/>
            <person name="Binder M."/>
            <person name="Bloem J."/>
            <person name="Labutti K."/>
            <person name="Salamov A."/>
            <person name="Andreopoulos B."/>
            <person name="Baker S.E."/>
            <person name="Barry K."/>
            <person name="Bills G."/>
            <person name="Bluhm B.H."/>
            <person name="Cannon C."/>
            <person name="Castanera R."/>
            <person name="Culley D.E."/>
            <person name="Daum C."/>
            <person name="Ezra D."/>
            <person name="Gonzalez J.B."/>
            <person name="Henrissat B."/>
            <person name="Kuo A."/>
            <person name="Liang C."/>
            <person name="Lipzen A."/>
            <person name="Lutzoni F."/>
            <person name="Magnuson J."/>
            <person name="Mondo S."/>
            <person name="Nolan M."/>
            <person name="Ohm R."/>
            <person name="Pangilinan J."/>
            <person name="Park H.-J."/>
            <person name="Ramirez L."/>
            <person name="Alfaro M."/>
            <person name="Sun H."/>
            <person name="Tritt A."/>
            <person name="Yoshinaga Y."/>
            <person name="Zwiers L.-H."/>
            <person name="Turgeon B.G."/>
            <person name="Goodwin S.B."/>
            <person name="Spatafora J.W."/>
            <person name="Crous P.W."/>
            <person name="Grigoriev I.V."/>
        </authorList>
    </citation>
    <scope>NUCLEOTIDE SEQUENCE</scope>
    <source>
        <strain evidence="5">P77</strain>
    </source>
</reference>
<feature type="compositionally biased region" description="Basic and acidic residues" evidence="3">
    <location>
        <begin position="92"/>
        <end position="106"/>
    </location>
</feature>
<proteinExistence type="predicted"/>
<feature type="compositionally biased region" description="Low complexity" evidence="3">
    <location>
        <begin position="25"/>
        <end position="39"/>
    </location>
</feature>
<feature type="region of interest" description="Disordered" evidence="3">
    <location>
        <begin position="1"/>
        <end position="43"/>
    </location>
</feature>
<feature type="compositionally biased region" description="Polar residues" evidence="3">
    <location>
        <begin position="199"/>
        <end position="209"/>
    </location>
</feature>
<dbReference type="SMART" id="SM00338">
    <property type="entry name" value="BRLZ"/>
    <property type="match status" value="1"/>
</dbReference>
<dbReference type="SUPFAM" id="SSF57959">
    <property type="entry name" value="Leucine zipper domain"/>
    <property type="match status" value="1"/>
</dbReference>
<evidence type="ECO:0000313" key="5">
    <source>
        <dbReference type="EMBL" id="KAF1833282.1"/>
    </source>
</evidence>
<evidence type="ECO:0000259" key="4">
    <source>
        <dbReference type="SMART" id="SM00338"/>
    </source>
</evidence>
<dbReference type="InterPro" id="IPR050936">
    <property type="entry name" value="AP-1-like"/>
</dbReference>
<evidence type="ECO:0000313" key="6">
    <source>
        <dbReference type="Proteomes" id="UP000800040"/>
    </source>
</evidence>
<organism evidence="5 6">
    <name type="scientific">Decorospora gaudefroyi</name>
    <dbReference type="NCBI Taxonomy" id="184978"/>
    <lineage>
        <taxon>Eukaryota</taxon>
        <taxon>Fungi</taxon>
        <taxon>Dikarya</taxon>
        <taxon>Ascomycota</taxon>
        <taxon>Pezizomycotina</taxon>
        <taxon>Dothideomycetes</taxon>
        <taxon>Pleosporomycetidae</taxon>
        <taxon>Pleosporales</taxon>
        <taxon>Pleosporineae</taxon>
        <taxon>Pleosporaceae</taxon>
        <taxon>Decorospora</taxon>
    </lineage>
</organism>
<feature type="region of interest" description="Disordered" evidence="3">
    <location>
        <begin position="78"/>
        <end position="117"/>
    </location>
</feature>
<feature type="compositionally biased region" description="Low complexity" evidence="3">
    <location>
        <begin position="182"/>
        <end position="198"/>
    </location>
</feature>
<dbReference type="InterPro" id="IPR004827">
    <property type="entry name" value="bZIP"/>
</dbReference>